<dbReference type="Proteomes" id="UP000289238">
    <property type="component" value="Unassembled WGS sequence"/>
</dbReference>
<dbReference type="SMART" id="SM00530">
    <property type="entry name" value="HTH_XRE"/>
    <property type="match status" value="1"/>
</dbReference>
<dbReference type="OrthoDB" id="680346at2"/>
<dbReference type="SUPFAM" id="SSF47413">
    <property type="entry name" value="lambda repressor-like DNA-binding domains"/>
    <property type="match status" value="1"/>
</dbReference>
<name>A0A4Q0P5X1_9FLAO</name>
<dbReference type="Gene3D" id="1.10.260.40">
    <property type="entry name" value="lambda repressor-like DNA-binding domains"/>
    <property type="match status" value="1"/>
</dbReference>
<dbReference type="GO" id="GO:0003677">
    <property type="term" value="F:DNA binding"/>
    <property type="evidence" value="ECO:0007669"/>
    <property type="project" value="InterPro"/>
</dbReference>
<dbReference type="InterPro" id="IPR010982">
    <property type="entry name" value="Lambda_DNA-bd_dom_sf"/>
</dbReference>
<protein>
    <submittedName>
        <fullName evidence="2">Helix-turn-helix protein</fullName>
    </submittedName>
</protein>
<evidence type="ECO:0000313" key="2">
    <source>
        <dbReference type="EMBL" id="RXG21039.1"/>
    </source>
</evidence>
<dbReference type="EMBL" id="QOVM01000006">
    <property type="protein sequence ID" value="RXG21039.1"/>
    <property type="molecule type" value="Genomic_DNA"/>
</dbReference>
<organism evidence="2 3">
    <name type="scientific">Leeuwenhoekiella aequorea</name>
    <dbReference type="NCBI Taxonomy" id="283736"/>
    <lineage>
        <taxon>Bacteria</taxon>
        <taxon>Pseudomonadati</taxon>
        <taxon>Bacteroidota</taxon>
        <taxon>Flavobacteriia</taxon>
        <taxon>Flavobacteriales</taxon>
        <taxon>Flavobacteriaceae</taxon>
        <taxon>Leeuwenhoekiella</taxon>
    </lineage>
</organism>
<evidence type="ECO:0000313" key="3">
    <source>
        <dbReference type="Proteomes" id="UP000289238"/>
    </source>
</evidence>
<sequence>MKKKELHPLVYKVGKLIKQHREEQNMTQTDLSKLSGVEKSSISRIESGEYLEFQLKTIVKLFVALKIPFATLDDL</sequence>
<gene>
    <name evidence="2" type="ORF">DSM00_2553</name>
</gene>
<dbReference type="CDD" id="cd00093">
    <property type="entry name" value="HTH_XRE"/>
    <property type="match status" value="1"/>
</dbReference>
<proteinExistence type="predicted"/>
<dbReference type="Pfam" id="PF01381">
    <property type="entry name" value="HTH_3"/>
    <property type="match status" value="1"/>
</dbReference>
<accession>A0A4Q0P5X1</accession>
<dbReference type="InterPro" id="IPR001387">
    <property type="entry name" value="Cro/C1-type_HTH"/>
</dbReference>
<reference evidence="2 3" key="1">
    <citation type="submission" date="2018-07" db="EMBL/GenBank/DDBJ databases">
        <title>Leeuwenhoekiella genomics.</title>
        <authorList>
            <person name="Tahon G."/>
            <person name="Willems A."/>
        </authorList>
    </citation>
    <scope>NUCLEOTIDE SEQUENCE [LARGE SCALE GENOMIC DNA]</scope>
    <source>
        <strain evidence="2 3">LMG 22550</strain>
    </source>
</reference>
<keyword evidence="3" id="KW-1185">Reference proteome</keyword>
<evidence type="ECO:0000259" key="1">
    <source>
        <dbReference type="PROSITE" id="PS50943"/>
    </source>
</evidence>
<dbReference type="AlphaFoldDB" id="A0A4Q0P5X1"/>
<dbReference type="RefSeq" id="WP_128758319.1">
    <property type="nucleotide sequence ID" value="NZ_QOVM01000006.1"/>
</dbReference>
<comment type="caution">
    <text evidence="2">The sequence shown here is derived from an EMBL/GenBank/DDBJ whole genome shotgun (WGS) entry which is preliminary data.</text>
</comment>
<dbReference type="PROSITE" id="PS50943">
    <property type="entry name" value="HTH_CROC1"/>
    <property type="match status" value="1"/>
</dbReference>
<feature type="domain" description="HTH cro/C1-type" evidence="1">
    <location>
        <begin position="17"/>
        <end position="72"/>
    </location>
</feature>